<evidence type="ECO:0000256" key="6">
    <source>
        <dbReference type="ARBA" id="ARBA00022964"/>
    </source>
</evidence>
<dbReference type="InterPro" id="IPR036226">
    <property type="entry name" value="LipOase_C_sf"/>
</dbReference>
<feature type="binding site" evidence="10">
    <location>
        <position position="456"/>
    </location>
    <ligand>
        <name>Fe cation</name>
        <dbReference type="ChEBI" id="CHEBI:24875"/>
        <note>catalytic</note>
    </ligand>
</feature>
<dbReference type="SUPFAM" id="SSF48484">
    <property type="entry name" value="Lipoxigenase"/>
    <property type="match status" value="1"/>
</dbReference>
<dbReference type="Gene3D" id="1.20.245.10">
    <property type="entry name" value="Lipoxygenase-1, Domain 5"/>
    <property type="match status" value="1"/>
</dbReference>
<comment type="similarity">
    <text evidence="3 11">Belongs to the lipoxygenase family.</text>
</comment>
<keyword evidence="4" id="KW-0963">Cytoplasm</keyword>
<keyword evidence="8 10" id="KW-0408">Iron</keyword>
<dbReference type="GO" id="GO:0005506">
    <property type="term" value="F:iron ion binding"/>
    <property type="evidence" value="ECO:0007669"/>
    <property type="project" value="InterPro"/>
</dbReference>
<dbReference type="Pfam" id="PF00305">
    <property type="entry name" value="Lipoxygenase"/>
    <property type="match status" value="1"/>
</dbReference>
<dbReference type="PANTHER" id="PTHR11771">
    <property type="entry name" value="LIPOXYGENASE"/>
    <property type="match status" value="1"/>
</dbReference>
<dbReference type="GO" id="GO:0034440">
    <property type="term" value="P:lipid oxidation"/>
    <property type="evidence" value="ECO:0007669"/>
    <property type="project" value="InterPro"/>
</dbReference>
<dbReference type="InterPro" id="IPR000907">
    <property type="entry name" value="LipOase"/>
</dbReference>
<feature type="domain" description="Lipoxygenase" evidence="12">
    <location>
        <begin position="1"/>
        <end position="456"/>
    </location>
</feature>
<evidence type="ECO:0000256" key="3">
    <source>
        <dbReference type="ARBA" id="ARBA00009419"/>
    </source>
</evidence>
<evidence type="ECO:0000256" key="7">
    <source>
        <dbReference type="ARBA" id="ARBA00023002"/>
    </source>
</evidence>
<evidence type="ECO:0000256" key="9">
    <source>
        <dbReference type="ARBA" id="ARBA00023098"/>
    </source>
</evidence>
<evidence type="ECO:0000313" key="14">
    <source>
        <dbReference type="RefSeq" id="XP_031437172.1"/>
    </source>
</evidence>
<dbReference type="InterPro" id="IPR020833">
    <property type="entry name" value="LipOase_Fe_BS"/>
</dbReference>
<protein>
    <submittedName>
        <fullName evidence="14">Polyunsaturated fatty acid lipoxygenase ALOX15B-like</fullName>
    </submittedName>
</protein>
<keyword evidence="6 11" id="KW-0223">Dioxygenase</keyword>
<evidence type="ECO:0000256" key="5">
    <source>
        <dbReference type="ARBA" id="ARBA00022723"/>
    </source>
</evidence>
<keyword evidence="5 10" id="KW-0479">Metal-binding</keyword>
<keyword evidence="13" id="KW-1185">Reference proteome</keyword>
<evidence type="ECO:0000256" key="11">
    <source>
        <dbReference type="RuleBase" id="RU003974"/>
    </source>
</evidence>
<evidence type="ECO:0000256" key="10">
    <source>
        <dbReference type="PIRSR" id="PIRSR601885-1"/>
    </source>
</evidence>
<dbReference type="Gene3D" id="3.10.450.60">
    <property type="match status" value="1"/>
</dbReference>
<dbReference type="FunFam" id="1.20.245.10:FF:000001">
    <property type="entry name" value="Arachidonate 5-lipoxygenase a"/>
    <property type="match status" value="1"/>
</dbReference>
<dbReference type="AlphaFoldDB" id="A0A6P8GP66"/>
<dbReference type="GO" id="GO:0005737">
    <property type="term" value="C:cytoplasm"/>
    <property type="evidence" value="ECO:0007669"/>
    <property type="project" value="UniProtKB-SubCell"/>
</dbReference>
<evidence type="ECO:0000256" key="8">
    <source>
        <dbReference type="ARBA" id="ARBA00023004"/>
    </source>
</evidence>
<organism evidence="13 14">
    <name type="scientific">Clupea harengus</name>
    <name type="common">Atlantic herring</name>
    <dbReference type="NCBI Taxonomy" id="7950"/>
    <lineage>
        <taxon>Eukaryota</taxon>
        <taxon>Metazoa</taxon>
        <taxon>Chordata</taxon>
        <taxon>Craniata</taxon>
        <taxon>Vertebrata</taxon>
        <taxon>Euteleostomi</taxon>
        <taxon>Actinopterygii</taxon>
        <taxon>Neopterygii</taxon>
        <taxon>Teleostei</taxon>
        <taxon>Clupei</taxon>
        <taxon>Clupeiformes</taxon>
        <taxon>Clupeoidei</taxon>
        <taxon>Clupeidae</taxon>
        <taxon>Clupea</taxon>
    </lineage>
</organism>
<feature type="binding site" evidence="10">
    <location>
        <position position="333"/>
    </location>
    <ligand>
        <name>Fe cation</name>
        <dbReference type="ChEBI" id="CHEBI:24875"/>
        <note>catalytic</note>
    </ligand>
</feature>
<dbReference type="Proteomes" id="UP000515152">
    <property type="component" value="Chromosome 1"/>
</dbReference>
<evidence type="ECO:0000313" key="13">
    <source>
        <dbReference type="Proteomes" id="UP000515152"/>
    </source>
</evidence>
<name>A0A6P8GP66_CLUHA</name>
<comment type="subcellular location">
    <subcellularLocation>
        <location evidence="1">Cytoplasm</location>
    </subcellularLocation>
</comment>
<feature type="binding site" evidence="10">
    <location>
        <position position="153"/>
    </location>
    <ligand>
        <name>Fe cation</name>
        <dbReference type="ChEBI" id="CHEBI:24875"/>
        <note>catalytic</note>
    </ligand>
</feature>
<evidence type="ECO:0000256" key="2">
    <source>
        <dbReference type="ARBA" id="ARBA00005189"/>
    </source>
</evidence>
<dbReference type="InterPro" id="IPR001885">
    <property type="entry name" value="LipOase_mml"/>
</dbReference>
<dbReference type="PROSITE" id="PS51393">
    <property type="entry name" value="LIPOXYGENASE_3"/>
    <property type="match status" value="1"/>
</dbReference>
<dbReference type="PROSITE" id="PS00711">
    <property type="entry name" value="LIPOXYGENASE_1"/>
    <property type="match status" value="1"/>
</dbReference>
<keyword evidence="9" id="KW-0443">Lipid metabolism</keyword>
<dbReference type="InterPro" id="IPR013819">
    <property type="entry name" value="LipOase_C"/>
</dbReference>
<evidence type="ECO:0000256" key="4">
    <source>
        <dbReference type="ARBA" id="ARBA00022490"/>
    </source>
</evidence>
<feature type="binding site" evidence="10">
    <location>
        <position position="158"/>
    </location>
    <ligand>
        <name>Fe cation</name>
        <dbReference type="ChEBI" id="CHEBI:24875"/>
        <note>catalytic</note>
    </ligand>
</feature>
<sequence>MFLIAEFVRQHWQEDEFFGYQFLNSLNPMTIEQCSELPKNFPVTDDMVRSYLPGGSSLKKEMENGNIFLCDYKDLNSVVGKGNVIHDRQQYLAAPLCLLYKTSDEKLLPVAIQLKQEPGEENPIFLPLDNQDWLLAKLFVRNAEFNVHELNYHLLRTHLLAEVFFMATVRQLPSAHPLFKLLVLHFRYTLQINILARDQLMSEETFFSEHTGIGLVGSTVFLRKALATLTYRSLCLPENIKARGLEEMPNYYYRDDGLKLWNIIHEYVEGVLGYYYTSDDYIQRDTELQLWIKDIFEKAFLERQSSGIPQSFTSLEELIKFATMIIFTASVQHAAVNNGQFDFGGWMPNYPSSLRRPPPSSKGQAKEGDVLETLPDIGTTVHTMTALYLLSQKSSDHYSLGNCPEQLFTERRPLELTDDFRRKLEVLSYDIKARNVGLPLPYTYLDPENIENSVAI</sequence>
<comment type="cofactor">
    <cofactor evidence="10">
        <name>Fe cation</name>
        <dbReference type="ChEBI" id="CHEBI:24875"/>
    </cofactor>
    <text evidence="10">Binds 1 Fe cation per subunit.</text>
</comment>
<evidence type="ECO:0000256" key="1">
    <source>
        <dbReference type="ARBA" id="ARBA00004496"/>
    </source>
</evidence>
<comment type="pathway">
    <text evidence="2">Lipid metabolism.</text>
</comment>
<evidence type="ECO:0000259" key="12">
    <source>
        <dbReference type="PROSITE" id="PS51393"/>
    </source>
</evidence>
<dbReference type="RefSeq" id="XP_031437172.1">
    <property type="nucleotide sequence ID" value="XM_031581312.1"/>
</dbReference>
<keyword evidence="7 11" id="KW-0560">Oxidoreductase</keyword>
<dbReference type="PRINTS" id="PR00467">
    <property type="entry name" value="MAMLPOXGNASE"/>
</dbReference>
<dbReference type="GeneID" id="105898612"/>
<reference evidence="14" key="1">
    <citation type="submission" date="2025-08" db="UniProtKB">
        <authorList>
            <consortium name="RefSeq"/>
        </authorList>
    </citation>
    <scope>IDENTIFICATION</scope>
</reference>
<dbReference type="KEGG" id="char:105898612"/>
<dbReference type="OrthoDB" id="407298at2759"/>
<dbReference type="GO" id="GO:0016702">
    <property type="term" value="F:oxidoreductase activity, acting on single donors with incorporation of molecular oxygen, incorporation of two atoms of oxygen"/>
    <property type="evidence" value="ECO:0007669"/>
    <property type="project" value="InterPro"/>
</dbReference>
<dbReference type="PRINTS" id="PR00087">
    <property type="entry name" value="LIPOXYGENASE"/>
</dbReference>
<accession>A0A6P8GP66</accession>
<gene>
    <name evidence="14" type="primary">LOC105898612</name>
</gene>
<proteinExistence type="inferred from homology"/>